<name>A0ABT4QFP9_9BACL</name>
<dbReference type="RefSeq" id="WP_269884220.1">
    <property type="nucleotide sequence ID" value="NZ_JAQAGZ010000019.1"/>
</dbReference>
<gene>
    <name evidence="2" type="ORF">O9H85_25400</name>
</gene>
<dbReference type="InterPro" id="IPR007607">
    <property type="entry name" value="BacA/B"/>
</dbReference>
<dbReference type="PANTHER" id="PTHR35024">
    <property type="entry name" value="HYPOTHETICAL CYTOSOLIC PROTEIN"/>
    <property type="match status" value="1"/>
</dbReference>
<reference evidence="2 3" key="1">
    <citation type="submission" date="2022-12" db="EMBL/GenBank/DDBJ databases">
        <title>Draft genome sequence of Paenibacillus sp. dW9.</title>
        <authorList>
            <person name="Choi E.-W."/>
            <person name="Kim D.-U."/>
        </authorList>
    </citation>
    <scope>NUCLEOTIDE SEQUENCE [LARGE SCALE GENOMIC DNA]</scope>
    <source>
        <strain evidence="3">dW9</strain>
    </source>
</reference>
<protein>
    <submittedName>
        <fullName evidence="2">Polymer-forming cytoskeletal protein</fullName>
    </submittedName>
</protein>
<keyword evidence="3" id="KW-1185">Reference proteome</keyword>
<organism evidence="2 3">
    <name type="scientific">Paenibacillus gyeongsangnamensis</name>
    <dbReference type="NCBI Taxonomy" id="3388067"/>
    <lineage>
        <taxon>Bacteria</taxon>
        <taxon>Bacillati</taxon>
        <taxon>Bacillota</taxon>
        <taxon>Bacilli</taxon>
        <taxon>Bacillales</taxon>
        <taxon>Paenibacillaceae</taxon>
        <taxon>Paenibacillus</taxon>
    </lineage>
</organism>
<evidence type="ECO:0000313" key="2">
    <source>
        <dbReference type="EMBL" id="MCZ8515686.1"/>
    </source>
</evidence>
<dbReference type="EMBL" id="JAQAGZ010000019">
    <property type="protein sequence ID" value="MCZ8515686.1"/>
    <property type="molecule type" value="Genomic_DNA"/>
</dbReference>
<sequence>MSFGFNRGKTYGRKDAVSLIGEASQFHGDLHSPSDIRVEGEFHGLLHAAGEVAIGERGAVYSTDLRARELVVAGRLEGCVEAEGCVRITPTGRVMGTVRSASLIIEPGAVFHGTSVMFVPGEDAAPSTVMI</sequence>
<comment type="similarity">
    <text evidence="1">Belongs to the bactofilin family.</text>
</comment>
<comment type="caution">
    <text evidence="2">The sequence shown here is derived from an EMBL/GenBank/DDBJ whole genome shotgun (WGS) entry which is preliminary data.</text>
</comment>
<dbReference type="Pfam" id="PF04519">
    <property type="entry name" value="Bactofilin"/>
    <property type="match status" value="1"/>
</dbReference>
<dbReference type="Proteomes" id="UP001527882">
    <property type="component" value="Unassembled WGS sequence"/>
</dbReference>
<evidence type="ECO:0000256" key="1">
    <source>
        <dbReference type="ARBA" id="ARBA00044755"/>
    </source>
</evidence>
<evidence type="ECO:0000313" key="3">
    <source>
        <dbReference type="Proteomes" id="UP001527882"/>
    </source>
</evidence>
<dbReference type="PANTHER" id="PTHR35024:SF4">
    <property type="entry name" value="POLYMER-FORMING CYTOSKELETAL PROTEIN"/>
    <property type="match status" value="1"/>
</dbReference>
<proteinExistence type="inferred from homology"/>
<accession>A0ABT4QFP9</accession>